<gene>
    <name evidence="1" type="ORF">PMAYCL1PPCAC_24610</name>
</gene>
<dbReference type="EMBL" id="BTRK01000005">
    <property type="protein sequence ID" value="GMR54415.1"/>
    <property type="molecule type" value="Genomic_DNA"/>
</dbReference>
<keyword evidence="2" id="KW-1185">Reference proteome</keyword>
<feature type="non-terminal residue" evidence="1">
    <location>
        <position position="95"/>
    </location>
</feature>
<name>A0AAN5D234_9BILA</name>
<comment type="caution">
    <text evidence="1">The sequence shown here is derived from an EMBL/GenBank/DDBJ whole genome shotgun (WGS) entry which is preliminary data.</text>
</comment>
<feature type="non-terminal residue" evidence="1">
    <location>
        <position position="1"/>
    </location>
</feature>
<protein>
    <submittedName>
        <fullName evidence="1">Uncharacterized protein</fullName>
    </submittedName>
</protein>
<accession>A0AAN5D234</accession>
<sequence>LLQEHIVKDGDKFSDRINPKGREYGLVFNDNSIWKSTAIDYSQEIVTRWKEQGANKTPVDLTMGIMELEILKGEVNEDEDPLCYADAFMREMSRR</sequence>
<evidence type="ECO:0000313" key="2">
    <source>
        <dbReference type="Proteomes" id="UP001328107"/>
    </source>
</evidence>
<reference evidence="2" key="1">
    <citation type="submission" date="2022-10" db="EMBL/GenBank/DDBJ databases">
        <title>Genome assembly of Pristionchus species.</title>
        <authorList>
            <person name="Yoshida K."/>
            <person name="Sommer R.J."/>
        </authorList>
    </citation>
    <scope>NUCLEOTIDE SEQUENCE [LARGE SCALE GENOMIC DNA]</scope>
    <source>
        <strain evidence="2">RS5460</strain>
    </source>
</reference>
<dbReference type="AlphaFoldDB" id="A0AAN5D234"/>
<evidence type="ECO:0000313" key="1">
    <source>
        <dbReference type="EMBL" id="GMR54415.1"/>
    </source>
</evidence>
<organism evidence="1 2">
    <name type="scientific">Pristionchus mayeri</name>
    <dbReference type="NCBI Taxonomy" id="1317129"/>
    <lineage>
        <taxon>Eukaryota</taxon>
        <taxon>Metazoa</taxon>
        <taxon>Ecdysozoa</taxon>
        <taxon>Nematoda</taxon>
        <taxon>Chromadorea</taxon>
        <taxon>Rhabditida</taxon>
        <taxon>Rhabditina</taxon>
        <taxon>Diplogasteromorpha</taxon>
        <taxon>Diplogasteroidea</taxon>
        <taxon>Neodiplogasteridae</taxon>
        <taxon>Pristionchus</taxon>
    </lineage>
</organism>
<dbReference type="Proteomes" id="UP001328107">
    <property type="component" value="Unassembled WGS sequence"/>
</dbReference>
<proteinExistence type="predicted"/>